<comment type="caution">
    <text evidence="3">The sequence shown here is derived from an EMBL/GenBank/DDBJ whole genome shotgun (WGS) entry which is preliminary data.</text>
</comment>
<dbReference type="InterPro" id="IPR030395">
    <property type="entry name" value="GP_PDE_dom"/>
</dbReference>
<keyword evidence="4" id="KW-1185">Reference proteome</keyword>
<feature type="domain" description="GP-PDE" evidence="2">
    <location>
        <begin position="25"/>
        <end position="270"/>
    </location>
</feature>
<dbReference type="AlphaFoldDB" id="A0A5C6CNX5"/>
<feature type="compositionally biased region" description="Polar residues" evidence="1">
    <location>
        <begin position="277"/>
        <end position="288"/>
    </location>
</feature>
<organism evidence="3 4">
    <name type="scientific">Bythopirellula polymerisocia</name>
    <dbReference type="NCBI Taxonomy" id="2528003"/>
    <lineage>
        <taxon>Bacteria</taxon>
        <taxon>Pseudomonadati</taxon>
        <taxon>Planctomycetota</taxon>
        <taxon>Planctomycetia</taxon>
        <taxon>Pirellulales</taxon>
        <taxon>Lacipirellulaceae</taxon>
        <taxon>Bythopirellula</taxon>
    </lineage>
</organism>
<dbReference type="PANTHER" id="PTHR46211">
    <property type="entry name" value="GLYCEROPHOSPHORYL DIESTER PHOSPHODIESTERASE"/>
    <property type="match status" value="1"/>
</dbReference>
<dbReference type="GO" id="GO:0006629">
    <property type="term" value="P:lipid metabolic process"/>
    <property type="evidence" value="ECO:0007669"/>
    <property type="project" value="InterPro"/>
</dbReference>
<evidence type="ECO:0000256" key="1">
    <source>
        <dbReference type="SAM" id="MobiDB-lite"/>
    </source>
</evidence>
<dbReference type="OrthoDB" id="238714at2"/>
<reference evidence="3 4" key="1">
    <citation type="submission" date="2019-02" db="EMBL/GenBank/DDBJ databases">
        <title>Deep-cultivation of Planctomycetes and their phenomic and genomic characterization uncovers novel biology.</title>
        <authorList>
            <person name="Wiegand S."/>
            <person name="Jogler M."/>
            <person name="Boedeker C."/>
            <person name="Pinto D."/>
            <person name="Vollmers J."/>
            <person name="Rivas-Marin E."/>
            <person name="Kohn T."/>
            <person name="Peeters S.H."/>
            <person name="Heuer A."/>
            <person name="Rast P."/>
            <person name="Oberbeckmann S."/>
            <person name="Bunk B."/>
            <person name="Jeske O."/>
            <person name="Meyerdierks A."/>
            <person name="Storesund J.E."/>
            <person name="Kallscheuer N."/>
            <person name="Luecker S."/>
            <person name="Lage O.M."/>
            <person name="Pohl T."/>
            <person name="Merkel B.J."/>
            <person name="Hornburger P."/>
            <person name="Mueller R.-W."/>
            <person name="Bruemmer F."/>
            <person name="Labrenz M."/>
            <person name="Spormann A.M."/>
            <person name="Op Den Camp H."/>
            <person name="Overmann J."/>
            <person name="Amann R."/>
            <person name="Jetten M.S.M."/>
            <person name="Mascher T."/>
            <person name="Medema M.H."/>
            <person name="Devos D.P."/>
            <person name="Kaster A.-K."/>
            <person name="Ovreas L."/>
            <person name="Rohde M."/>
            <person name="Galperin M.Y."/>
            <person name="Jogler C."/>
        </authorList>
    </citation>
    <scope>NUCLEOTIDE SEQUENCE [LARGE SCALE GENOMIC DNA]</scope>
    <source>
        <strain evidence="3 4">Pla144</strain>
    </source>
</reference>
<protein>
    <submittedName>
        <fullName evidence="3">Glycerophosphoryl diester phosphodiesterase</fullName>
        <ecNumber evidence="3">3.1.4.46</ecNumber>
    </submittedName>
</protein>
<dbReference type="EC" id="3.1.4.46" evidence="3"/>
<dbReference type="RefSeq" id="WP_146451634.1">
    <property type="nucleotide sequence ID" value="NZ_SJPS01000004.1"/>
</dbReference>
<dbReference type="SUPFAM" id="SSF51695">
    <property type="entry name" value="PLC-like phosphodiesterases"/>
    <property type="match status" value="1"/>
</dbReference>
<accession>A0A5C6CNX5</accession>
<dbReference type="CDD" id="cd08582">
    <property type="entry name" value="GDPD_like_2"/>
    <property type="match status" value="1"/>
</dbReference>
<dbReference type="GO" id="GO:0008889">
    <property type="term" value="F:glycerophosphodiester phosphodiesterase activity"/>
    <property type="evidence" value="ECO:0007669"/>
    <property type="project" value="UniProtKB-EC"/>
</dbReference>
<sequence length="305" mass="33851">MKIAVLLCLLIFNQTVGKAKSALAQVIVAHRGASADAPENSISSFNLAWKQGADAVEGDFYLTADKHIVCIHDKDTQRVSGEDLEVSESTLEVLQKLDVGSWKGPQFCNERMPTLQEVLAVIPSGKILYIEIKCGPEILPYLKPLLMGSKLEAQQLRIISFNKDVIRTSKLVMPSIEAYWLVDFQKDNDKGLWYPSVDVIVDVAQRIGADGVDVRAKMDLLDPQFISRCQEAGLSLHAWTVDDSNDARELQRLGFDSITTNRPEFLRQAISQLENMRSGTSSFQTPAVSHTERPSSAIRMEASTE</sequence>
<feature type="region of interest" description="Disordered" evidence="1">
    <location>
        <begin position="277"/>
        <end position="305"/>
    </location>
</feature>
<dbReference type="Proteomes" id="UP000318437">
    <property type="component" value="Unassembled WGS sequence"/>
</dbReference>
<dbReference type="InterPro" id="IPR017946">
    <property type="entry name" value="PLC-like_Pdiesterase_TIM-brl"/>
</dbReference>
<dbReference type="Pfam" id="PF03009">
    <property type="entry name" value="GDPD"/>
    <property type="match status" value="1"/>
</dbReference>
<evidence type="ECO:0000259" key="2">
    <source>
        <dbReference type="PROSITE" id="PS51704"/>
    </source>
</evidence>
<keyword evidence="3" id="KW-0378">Hydrolase</keyword>
<dbReference type="EMBL" id="SJPS01000004">
    <property type="protein sequence ID" value="TWU26088.1"/>
    <property type="molecule type" value="Genomic_DNA"/>
</dbReference>
<evidence type="ECO:0000313" key="4">
    <source>
        <dbReference type="Proteomes" id="UP000318437"/>
    </source>
</evidence>
<proteinExistence type="predicted"/>
<dbReference type="PROSITE" id="PS51704">
    <property type="entry name" value="GP_PDE"/>
    <property type="match status" value="1"/>
</dbReference>
<name>A0A5C6CNX5_9BACT</name>
<gene>
    <name evidence="3" type="primary">ugpQ_3</name>
    <name evidence="3" type="ORF">Pla144_33050</name>
</gene>
<evidence type="ECO:0000313" key="3">
    <source>
        <dbReference type="EMBL" id="TWU26088.1"/>
    </source>
</evidence>
<dbReference type="Gene3D" id="3.20.20.190">
    <property type="entry name" value="Phosphatidylinositol (PI) phosphodiesterase"/>
    <property type="match status" value="1"/>
</dbReference>
<dbReference type="PANTHER" id="PTHR46211:SF1">
    <property type="entry name" value="GLYCEROPHOSPHODIESTER PHOSPHODIESTERASE, CYTOPLASMIC"/>
    <property type="match status" value="1"/>
</dbReference>